<dbReference type="HOGENOM" id="CLU_2978333_0_0_6"/>
<organism evidence="2 3">
    <name type="scientific">Yersinia enterocolitica subsp. palearctica serotype O:3 (strain DSM 13030 / CIP 106945 / Y11)</name>
    <dbReference type="NCBI Taxonomy" id="930944"/>
    <lineage>
        <taxon>Bacteria</taxon>
        <taxon>Pseudomonadati</taxon>
        <taxon>Pseudomonadota</taxon>
        <taxon>Gammaproteobacteria</taxon>
        <taxon>Enterobacterales</taxon>
        <taxon>Yersiniaceae</taxon>
        <taxon>Yersinia</taxon>
    </lineage>
</organism>
<evidence type="ECO:0000313" key="2">
    <source>
        <dbReference type="EMBL" id="CBY25319.1"/>
    </source>
</evidence>
<gene>
    <name evidence="2" type="ordered locus">Y11_28621</name>
</gene>
<evidence type="ECO:0000313" key="3">
    <source>
        <dbReference type="Proteomes" id="UP000008084"/>
    </source>
</evidence>
<proteinExistence type="predicted"/>
<accession>A0A0H3NWX9</accession>
<evidence type="ECO:0000256" key="1">
    <source>
        <dbReference type="SAM" id="MobiDB-lite"/>
    </source>
</evidence>
<dbReference type="EMBL" id="FR729477">
    <property type="protein sequence ID" value="CBY25319.1"/>
    <property type="molecule type" value="Genomic_DNA"/>
</dbReference>
<reference evidence="2 3" key="1">
    <citation type="journal article" date="2011" name="J. Bacteriol.">
        <title>Complete genome sequence of Yersinia enterocolitica subsp. palearctica serogroup O:3.</title>
        <authorList>
            <person name="Batzilla J."/>
            <person name="Hoper D."/>
            <person name="Antonenka U."/>
            <person name="Heesemann J."/>
            <person name="Rakin A."/>
        </authorList>
    </citation>
    <scope>NUCLEOTIDE SEQUENCE [LARGE SCALE GENOMIC DNA]</scope>
    <source>
        <strain evidence="3">DSM 13030 / CIP 106945 / Y11</strain>
    </source>
</reference>
<protein>
    <submittedName>
        <fullName evidence="2">Uncharacterized protein</fullName>
    </submittedName>
</protein>
<dbReference type="AlphaFoldDB" id="A0A0H3NWX9"/>
<feature type="compositionally biased region" description="Polar residues" evidence="1">
    <location>
        <begin position="1"/>
        <end position="15"/>
    </location>
</feature>
<dbReference type="PATRIC" id="fig|930944.6.peg.2848"/>
<dbReference type="KEGG" id="yey:Y11_28621"/>
<dbReference type="Proteomes" id="UP000008084">
    <property type="component" value="Chromosome"/>
</dbReference>
<sequence length="58" mass="6196">MRATGMATNHWQPQATEAKDASTLISTPASAPRPAQALCTYLKHPARAMLSPPRLPAL</sequence>
<name>A0A0H3NWX9_YERE1</name>
<feature type="region of interest" description="Disordered" evidence="1">
    <location>
        <begin position="1"/>
        <end position="29"/>
    </location>
</feature>